<dbReference type="SUPFAM" id="SSF56059">
    <property type="entry name" value="Glutathione synthetase ATP-binding domain-like"/>
    <property type="match status" value="1"/>
</dbReference>
<evidence type="ECO:0000256" key="6">
    <source>
        <dbReference type="PROSITE-ProRule" id="PRU00409"/>
    </source>
</evidence>
<dbReference type="PANTHER" id="PTHR18866">
    <property type="entry name" value="CARBOXYLASE:PYRUVATE/ACETYL-COA/PROPIONYL-COA CARBOXYLASE"/>
    <property type="match status" value="1"/>
</dbReference>
<reference evidence="10 11" key="1">
    <citation type="submission" date="2016-03" db="EMBL/GenBank/DDBJ databases">
        <authorList>
            <person name="Ploux O."/>
        </authorList>
    </citation>
    <scope>NUCLEOTIDE SEQUENCE [LARGE SCALE GENOMIC DNA]</scope>
    <source>
        <strain evidence="10 11">UAMH 11012</strain>
    </source>
</reference>
<dbReference type="SUPFAM" id="SSF51230">
    <property type="entry name" value="Single hybrid motif"/>
    <property type="match status" value="1"/>
</dbReference>
<dbReference type="Pfam" id="PF02786">
    <property type="entry name" value="CPSase_L_D2"/>
    <property type="match status" value="1"/>
</dbReference>
<evidence type="ECO:0000313" key="11">
    <source>
        <dbReference type="Proteomes" id="UP000184330"/>
    </source>
</evidence>
<dbReference type="SUPFAM" id="SSF52440">
    <property type="entry name" value="PreATP-grasp domain"/>
    <property type="match status" value="1"/>
</dbReference>
<keyword evidence="4 6" id="KW-0067">ATP-binding</keyword>
<dbReference type="InterPro" id="IPR005479">
    <property type="entry name" value="CPAse_ATP-bd"/>
</dbReference>
<dbReference type="FunFam" id="3.30.1490.20:FF:000003">
    <property type="entry name" value="acetyl-CoA carboxylase isoform X1"/>
    <property type="match status" value="1"/>
</dbReference>
<dbReference type="PROSITE" id="PS00867">
    <property type="entry name" value="CPSASE_2"/>
    <property type="match status" value="1"/>
</dbReference>
<dbReference type="InterPro" id="IPR005482">
    <property type="entry name" value="Biotin_COase_C"/>
</dbReference>
<keyword evidence="2" id="KW-0436">Ligase</keyword>
<evidence type="ECO:0000259" key="9">
    <source>
        <dbReference type="PROSITE" id="PS50979"/>
    </source>
</evidence>
<dbReference type="PANTHER" id="PTHR18866:SF127">
    <property type="match status" value="1"/>
</dbReference>
<evidence type="ECO:0000256" key="1">
    <source>
        <dbReference type="ARBA" id="ARBA00001953"/>
    </source>
</evidence>
<keyword evidence="5" id="KW-0092">Biotin</keyword>
<evidence type="ECO:0000313" key="10">
    <source>
        <dbReference type="EMBL" id="CZR54818.1"/>
    </source>
</evidence>
<evidence type="ECO:0000259" key="8">
    <source>
        <dbReference type="PROSITE" id="PS50975"/>
    </source>
</evidence>
<dbReference type="EMBL" id="FJOG01000005">
    <property type="protein sequence ID" value="CZR54818.1"/>
    <property type="molecule type" value="Genomic_DNA"/>
</dbReference>
<feature type="compositionally biased region" description="Basic and acidic residues" evidence="7">
    <location>
        <begin position="1"/>
        <end position="10"/>
    </location>
</feature>
<dbReference type="Pfam" id="PF00364">
    <property type="entry name" value="Biotin_lipoyl"/>
    <property type="match status" value="1"/>
</dbReference>
<dbReference type="InterPro" id="IPR011053">
    <property type="entry name" value="Single_hybrid_motif"/>
</dbReference>
<feature type="domain" description="ATP-grasp" evidence="8">
    <location>
        <begin position="160"/>
        <end position="360"/>
    </location>
</feature>
<dbReference type="Gene3D" id="3.30.470.20">
    <property type="entry name" value="ATP-grasp fold, B domain"/>
    <property type="match status" value="1"/>
</dbReference>
<proteinExistence type="predicted"/>
<dbReference type="InterPro" id="IPR011764">
    <property type="entry name" value="Biotin_carboxylation_dom"/>
</dbReference>
<keyword evidence="11" id="KW-1185">Reference proteome</keyword>
<feature type="domain" description="Biotin carboxylation" evidence="9">
    <location>
        <begin position="39"/>
        <end position="500"/>
    </location>
</feature>
<dbReference type="CDD" id="cd06850">
    <property type="entry name" value="biotinyl_domain"/>
    <property type="match status" value="1"/>
</dbReference>
<protein>
    <submittedName>
        <fullName evidence="10">Related to methylcrotonyl-coa carboxylase alpha chain, mitochondrial</fullName>
    </submittedName>
</protein>
<dbReference type="SUPFAM" id="SSF51246">
    <property type="entry name" value="Rudiment single hybrid motif"/>
    <property type="match status" value="1"/>
</dbReference>
<evidence type="ECO:0000256" key="7">
    <source>
        <dbReference type="SAM" id="MobiDB-lite"/>
    </source>
</evidence>
<feature type="region of interest" description="Disordered" evidence="7">
    <location>
        <begin position="1"/>
        <end position="23"/>
    </location>
</feature>
<dbReference type="InterPro" id="IPR050856">
    <property type="entry name" value="Biotin_carboxylase_complex"/>
</dbReference>
<evidence type="ECO:0000256" key="4">
    <source>
        <dbReference type="ARBA" id="ARBA00022840"/>
    </source>
</evidence>
<dbReference type="InterPro" id="IPR011054">
    <property type="entry name" value="Rudment_hybrid_motif"/>
</dbReference>
<accession>A0A1L7WPX0</accession>
<dbReference type="OrthoDB" id="196847at2759"/>
<evidence type="ECO:0000256" key="3">
    <source>
        <dbReference type="ARBA" id="ARBA00022741"/>
    </source>
</evidence>
<dbReference type="InterPro" id="IPR000089">
    <property type="entry name" value="Biotin_lipoyl"/>
</dbReference>
<dbReference type="SMART" id="SM00878">
    <property type="entry name" value="Biotin_carb_C"/>
    <property type="match status" value="1"/>
</dbReference>
<dbReference type="STRING" id="576137.A0A1L7WPX0"/>
<evidence type="ECO:0000256" key="2">
    <source>
        <dbReference type="ARBA" id="ARBA00022598"/>
    </source>
</evidence>
<dbReference type="PROSITE" id="PS50975">
    <property type="entry name" value="ATP_GRASP"/>
    <property type="match status" value="1"/>
</dbReference>
<dbReference type="Pfam" id="PF00289">
    <property type="entry name" value="Biotin_carb_N"/>
    <property type="match status" value="1"/>
</dbReference>
<dbReference type="Proteomes" id="UP000184330">
    <property type="component" value="Unassembled WGS sequence"/>
</dbReference>
<dbReference type="Gene3D" id="2.40.50.100">
    <property type="match status" value="1"/>
</dbReference>
<name>A0A1L7WPX0_9HELO</name>
<dbReference type="AlphaFoldDB" id="A0A1L7WPX0"/>
<comment type="cofactor">
    <cofactor evidence="1">
        <name>biotin</name>
        <dbReference type="ChEBI" id="CHEBI:57586"/>
    </cofactor>
</comment>
<dbReference type="InterPro" id="IPR011761">
    <property type="entry name" value="ATP-grasp"/>
</dbReference>
<gene>
    <name evidence="10" type="ORF">PAC_04702</name>
</gene>
<dbReference type="GO" id="GO:0046872">
    <property type="term" value="F:metal ion binding"/>
    <property type="evidence" value="ECO:0007669"/>
    <property type="project" value="InterPro"/>
</dbReference>
<dbReference type="InterPro" id="IPR016185">
    <property type="entry name" value="PreATP-grasp_dom_sf"/>
</dbReference>
<dbReference type="PROSITE" id="PS00866">
    <property type="entry name" value="CPSASE_1"/>
    <property type="match status" value="1"/>
</dbReference>
<dbReference type="InterPro" id="IPR005481">
    <property type="entry name" value="BC-like_N"/>
</dbReference>
<keyword evidence="3 6" id="KW-0547">Nucleotide-binding</keyword>
<dbReference type="GO" id="GO:0016874">
    <property type="term" value="F:ligase activity"/>
    <property type="evidence" value="ECO:0007669"/>
    <property type="project" value="UniProtKB-KW"/>
</dbReference>
<evidence type="ECO:0000256" key="5">
    <source>
        <dbReference type="ARBA" id="ARBA00023267"/>
    </source>
</evidence>
<dbReference type="PROSITE" id="PS50979">
    <property type="entry name" value="BC"/>
    <property type="match status" value="1"/>
</dbReference>
<dbReference type="Pfam" id="PF02785">
    <property type="entry name" value="Biotin_carb_C"/>
    <property type="match status" value="1"/>
</dbReference>
<organism evidence="10 11">
    <name type="scientific">Phialocephala subalpina</name>
    <dbReference type="NCBI Taxonomy" id="576137"/>
    <lineage>
        <taxon>Eukaryota</taxon>
        <taxon>Fungi</taxon>
        <taxon>Dikarya</taxon>
        <taxon>Ascomycota</taxon>
        <taxon>Pezizomycotina</taxon>
        <taxon>Leotiomycetes</taxon>
        <taxon>Helotiales</taxon>
        <taxon>Mollisiaceae</taxon>
        <taxon>Phialocephala</taxon>
        <taxon>Phialocephala fortinii species complex</taxon>
    </lineage>
</organism>
<sequence length="801" mass="87566">MSPNVRDSRDTASTTPRSNPRKLPERLCDQLTDANGDPVVKRVLIANRGEIACRVIATCRKLNITSIAVYTEPDAQSLHVKQADQSVLLGAVDSPDGNPHQNIDLLIKTALLHKADAVHPGYGYLSENPEFSKRVTEAGILFLGPTANSMAVLGDKRLAKEYLANNATHIPLIPGYNGSEQSIERLLVEADRIGFPILIKASAGGGGKGMRIVHHRDQLEAELTRAQSEATRSFGSADCILERYIQRSKHVEMQIFGDRHGVVVSLLDRECSIQRRHQKVIEEAPSPWLSAELRSRMSETAISIGDLLKYESAGTVEFIIDVETAEFFFLEVNTRIQVEHPITEETVGLDIVALQIYAASGGKLDDLEYFENGSPPQVGHAIEVRLCAEDPLRDFLPDLGVIQRWTPASEILPLSQTQNVRFETGIQTGSEVSIYFDSLIAKIVVWAPTRAQAIAKMLKMLANTVCIGIRSNQAFLQSCLAHPSFADPAYSTSFIPELMEELLKNPYTADVPALLNQLSFAPSLLRRQTLSTQSGYGKRSAFSSIRPGYRNQKADTANVTADIIQIQGQYSETLIVEWPAAELELNTPQSVNIAPLAQNVESTAPTAEERKPGLQLALDYNAISAQIRSLKSKGSSAVSHKVSLRTIKSHTAPGPNNAYYDLHDLLLTTDLTHQTIYTSSSSTNKSHDAGAYQTIYAHIPALGTHVEFRVFPSLLNYGESLRGSSEEQAALADKNAKAPMPCRVLDVVGKDGEHIEVGQVGMIVESMKMEMKVLATVAGTFKGMFKIGDAVDEGSVLFSVT</sequence>
<dbReference type="GO" id="GO:0005524">
    <property type="term" value="F:ATP binding"/>
    <property type="evidence" value="ECO:0007669"/>
    <property type="project" value="UniProtKB-UniRule"/>
</dbReference>